<gene>
    <name evidence="1" type="ORF">Hyperionvirus5_64</name>
</gene>
<protein>
    <submittedName>
        <fullName evidence="1">Uncharacterized protein</fullName>
    </submittedName>
</protein>
<dbReference type="EMBL" id="MK072387">
    <property type="protein sequence ID" value="AYV83258.1"/>
    <property type="molecule type" value="Genomic_DNA"/>
</dbReference>
<evidence type="ECO:0000313" key="1">
    <source>
        <dbReference type="EMBL" id="AYV83258.1"/>
    </source>
</evidence>
<name>A0A3G5A7V3_9VIRU</name>
<organism evidence="1">
    <name type="scientific">Hyperionvirus sp</name>
    <dbReference type="NCBI Taxonomy" id="2487770"/>
    <lineage>
        <taxon>Viruses</taxon>
        <taxon>Varidnaviria</taxon>
        <taxon>Bamfordvirae</taxon>
        <taxon>Nucleocytoviricota</taxon>
        <taxon>Megaviricetes</taxon>
        <taxon>Imitervirales</taxon>
        <taxon>Mimiviridae</taxon>
        <taxon>Klosneuvirinae</taxon>
    </lineage>
</organism>
<reference evidence="1" key="1">
    <citation type="submission" date="2018-10" db="EMBL/GenBank/DDBJ databases">
        <title>Hidden diversity of soil giant viruses.</title>
        <authorList>
            <person name="Schulz F."/>
            <person name="Alteio L."/>
            <person name="Goudeau D."/>
            <person name="Ryan E.M."/>
            <person name="Malmstrom R.R."/>
            <person name="Blanchard J."/>
            <person name="Woyke T."/>
        </authorList>
    </citation>
    <scope>NUCLEOTIDE SEQUENCE</scope>
    <source>
        <strain evidence="1">HYV1</strain>
    </source>
</reference>
<accession>A0A3G5A7V3</accession>
<proteinExistence type="predicted"/>
<sequence length="273" mass="31756">MVEPDNVADAVSFHEKRVRELGVMATMGFVNIAKFNAFSKSSSIIDAVELGVVESKMPPPCSIVGEPDSIAQALKFHQKRIGKLSEIQKMNIGSVSLHENYLASKRIVKRITSEIDDRKAKEAQLAAAAEEKRIEEEKGRRLWYEQERLRAANFFKEWKSYLERCLLREYGKIEPHRLDFYLNNESYLREFIKEVHVKHNEKLLKGKIFPGCWSIGLDRSDEKKECTWTYHDSRCSCGYFSGFRWSTKYVDWCNRAVFSIDSVERVGDQVRER</sequence>